<sequence length="165" mass="15933">MNDNDRPSAGGLMRGAAAGLAGAVAGAAGYGALLGAAGYGAGFAAVGVGLLTGLAAAATRPRSPALPPLCALLSLAGAAAGQFAGHVVIWAGAAGEKYGTALAQVLDAFPRALKEEPVSFLFWAAAACAGFAVAHRGTGSARAVSTVPQPDEADHAGTAAPDRRP</sequence>
<feature type="transmembrane region" description="Helical" evidence="2">
    <location>
        <begin position="39"/>
        <end position="57"/>
    </location>
</feature>
<organism evidence="3 4">
    <name type="scientific">Streptosporangium fragile</name>
    <dbReference type="NCBI Taxonomy" id="46186"/>
    <lineage>
        <taxon>Bacteria</taxon>
        <taxon>Bacillati</taxon>
        <taxon>Actinomycetota</taxon>
        <taxon>Actinomycetes</taxon>
        <taxon>Streptosporangiales</taxon>
        <taxon>Streptosporangiaceae</taxon>
        <taxon>Streptosporangium</taxon>
    </lineage>
</organism>
<evidence type="ECO:0000313" key="3">
    <source>
        <dbReference type="EMBL" id="GAA2862939.1"/>
    </source>
</evidence>
<feature type="transmembrane region" description="Helical" evidence="2">
    <location>
        <begin position="117"/>
        <end position="134"/>
    </location>
</feature>
<feature type="transmembrane region" description="Helical" evidence="2">
    <location>
        <begin position="69"/>
        <end position="93"/>
    </location>
</feature>
<feature type="transmembrane region" description="Helical" evidence="2">
    <location>
        <begin position="12"/>
        <end position="33"/>
    </location>
</feature>
<protein>
    <submittedName>
        <fullName evidence="3">Uncharacterized protein</fullName>
    </submittedName>
</protein>
<evidence type="ECO:0000256" key="1">
    <source>
        <dbReference type="SAM" id="MobiDB-lite"/>
    </source>
</evidence>
<keyword evidence="2" id="KW-0472">Membrane</keyword>
<dbReference type="RefSeq" id="WP_344970237.1">
    <property type="nucleotide sequence ID" value="NZ_BAAAVI010000012.1"/>
</dbReference>
<comment type="caution">
    <text evidence="3">The sequence shown here is derived from an EMBL/GenBank/DDBJ whole genome shotgun (WGS) entry which is preliminary data.</text>
</comment>
<evidence type="ECO:0000256" key="2">
    <source>
        <dbReference type="SAM" id="Phobius"/>
    </source>
</evidence>
<evidence type="ECO:0000313" key="4">
    <source>
        <dbReference type="Proteomes" id="UP001500831"/>
    </source>
</evidence>
<feature type="region of interest" description="Disordered" evidence="1">
    <location>
        <begin position="142"/>
        <end position="165"/>
    </location>
</feature>
<accession>A0ABP6IBV7</accession>
<name>A0ABP6IBV7_9ACTN</name>
<gene>
    <name evidence="3" type="ORF">GCM10010517_21990</name>
</gene>
<reference evidence="4" key="1">
    <citation type="journal article" date="2019" name="Int. J. Syst. Evol. Microbiol.">
        <title>The Global Catalogue of Microorganisms (GCM) 10K type strain sequencing project: providing services to taxonomists for standard genome sequencing and annotation.</title>
        <authorList>
            <consortium name="The Broad Institute Genomics Platform"/>
            <consortium name="The Broad Institute Genome Sequencing Center for Infectious Disease"/>
            <person name="Wu L."/>
            <person name="Ma J."/>
        </authorList>
    </citation>
    <scope>NUCLEOTIDE SEQUENCE [LARGE SCALE GENOMIC DNA]</scope>
    <source>
        <strain evidence="4">JCM 6242</strain>
    </source>
</reference>
<keyword evidence="2" id="KW-1133">Transmembrane helix</keyword>
<keyword evidence="4" id="KW-1185">Reference proteome</keyword>
<keyword evidence="2" id="KW-0812">Transmembrane</keyword>
<dbReference type="Proteomes" id="UP001500831">
    <property type="component" value="Unassembled WGS sequence"/>
</dbReference>
<dbReference type="EMBL" id="BAAAVI010000012">
    <property type="protein sequence ID" value="GAA2862939.1"/>
    <property type="molecule type" value="Genomic_DNA"/>
</dbReference>
<proteinExistence type="predicted"/>